<reference evidence="1" key="1">
    <citation type="submission" date="2023-04" db="EMBL/GenBank/DDBJ databases">
        <title>Phytophthora fragariaefolia NBRC 109709.</title>
        <authorList>
            <person name="Ichikawa N."/>
            <person name="Sato H."/>
            <person name="Tonouchi N."/>
        </authorList>
    </citation>
    <scope>NUCLEOTIDE SEQUENCE</scope>
    <source>
        <strain evidence="1">NBRC 109709</strain>
    </source>
</reference>
<evidence type="ECO:0000313" key="2">
    <source>
        <dbReference type="Proteomes" id="UP001165121"/>
    </source>
</evidence>
<accession>A0A9W6XJU5</accession>
<keyword evidence="2" id="KW-1185">Reference proteome</keyword>
<dbReference type="EMBL" id="BSXT01001290">
    <property type="protein sequence ID" value="GMF40884.1"/>
    <property type="molecule type" value="Genomic_DNA"/>
</dbReference>
<sequence>MGDNVSVDGPEQWIESTVNGAGRVEAVFPVNGAYGSAQVTMKASVGQGGNMNFTELKCTLALCMVRVGWISNLLVFVFADRNRQTGDVIDLLRDSSVGGRRKTVIDAEYVDLDDDNKRSRW</sequence>
<organism evidence="1 2">
    <name type="scientific">Phytophthora fragariaefolia</name>
    <dbReference type="NCBI Taxonomy" id="1490495"/>
    <lineage>
        <taxon>Eukaryota</taxon>
        <taxon>Sar</taxon>
        <taxon>Stramenopiles</taxon>
        <taxon>Oomycota</taxon>
        <taxon>Peronosporomycetes</taxon>
        <taxon>Peronosporales</taxon>
        <taxon>Peronosporaceae</taxon>
        <taxon>Phytophthora</taxon>
    </lineage>
</organism>
<protein>
    <submittedName>
        <fullName evidence="1">Unnamed protein product</fullName>
    </submittedName>
</protein>
<evidence type="ECO:0000313" key="1">
    <source>
        <dbReference type="EMBL" id="GMF40884.1"/>
    </source>
</evidence>
<dbReference type="Proteomes" id="UP001165121">
    <property type="component" value="Unassembled WGS sequence"/>
</dbReference>
<name>A0A9W6XJU5_9STRA</name>
<proteinExistence type="predicted"/>
<comment type="caution">
    <text evidence="1">The sequence shown here is derived from an EMBL/GenBank/DDBJ whole genome shotgun (WGS) entry which is preliminary data.</text>
</comment>
<dbReference type="OrthoDB" id="167208at2759"/>
<dbReference type="AlphaFoldDB" id="A0A9W6XJU5"/>
<gene>
    <name evidence="1" type="ORF">Pfra01_001271000</name>
</gene>